<dbReference type="GO" id="GO:0005886">
    <property type="term" value="C:plasma membrane"/>
    <property type="evidence" value="ECO:0007669"/>
    <property type="project" value="TreeGrafter"/>
</dbReference>
<dbReference type="SUPFAM" id="SSF52058">
    <property type="entry name" value="L domain-like"/>
    <property type="match status" value="1"/>
</dbReference>
<dbReference type="PANTHER" id="PTHR21068:SF36">
    <property type="entry name" value="SENESCENCE_DEHYDRATION-ASSOCIATED PROTEIN-LIKE PROTEIN"/>
    <property type="match status" value="1"/>
</dbReference>
<dbReference type="InterPro" id="IPR045036">
    <property type="entry name" value="Spartin-like"/>
</dbReference>
<dbReference type="InterPro" id="IPR032675">
    <property type="entry name" value="LRR_dom_sf"/>
</dbReference>
<proteinExistence type="predicted"/>
<accession>A0A4S4DJ37</accession>
<name>A0A4S4DJ37_CAMSN</name>
<dbReference type="Gene3D" id="3.80.10.10">
    <property type="entry name" value="Ribonuclease Inhibitor"/>
    <property type="match status" value="1"/>
</dbReference>
<comment type="caution">
    <text evidence="2">The sequence shown here is derived from an EMBL/GenBank/DDBJ whole genome shotgun (WGS) entry which is preliminary data.</text>
</comment>
<dbReference type="EMBL" id="SDRB02011101">
    <property type="protein sequence ID" value="THG02863.1"/>
    <property type="molecule type" value="Genomic_DNA"/>
</dbReference>
<dbReference type="Proteomes" id="UP000306102">
    <property type="component" value="Unassembled WGS sequence"/>
</dbReference>
<feature type="domain" description="Senescence" evidence="1">
    <location>
        <begin position="175"/>
        <end position="263"/>
    </location>
</feature>
<dbReference type="PANTHER" id="PTHR21068">
    <property type="entry name" value="SPARTIN"/>
    <property type="match status" value="1"/>
</dbReference>
<dbReference type="Pfam" id="PF06911">
    <property type="entry name" value="Senescence"/>
    <property type="match status" value="1"/>
</dbReference>
<dbReference type="AlphaFoldDB" id="A0A4S4DJ37"/>
<reference evidence="2 3" key="1">
    <citation type="journal article" date="2018" name="Proc. Natl. Acad. Sci. U.S.A.">
        <title>Draft genome sequence of Camellia sinensis var. sinensis provides insights into the evolution of the tea genome and tea quality.</title>
        <authorList>
            <person name="Wei C."/>
            <person name="Yang H."/>
            <person name="Wang S."/>
            <person name="Zhao J."/>
            <person name="Liu C."/>
            <person name="Gao L."/>
            <person name="Xia E."/>
            <person name="Lu Y."/>
            <person name="Tai Y."/>
            <person name="She G."/>
            <person name="Sun J."/>
            <person name="Cao H."/>
            <person name="Tong W."/>
            <person name="Gao Q."/>
            <person name="Li Y."/>
            <person name="Deng W."/>
            <person name="Jiang X."/>
            <person name="Wang W."/>
            <person name="Chen Q."/>
            <person name="Zhang S."/>
            <person name="Li H."/>
            <person name="Wu J."/>
            <person name="Wang P."/>
            <person name="Li P."/>
            <person name="Shi C."/>
            <person name="Zheng F."/>
            <person name="Jian J."/>
            <person name="Huang B."/>
            <person name="Shan D."/>
            <person name="Shi M."/>
            <person name="Fang C."/>
            <person name="Yue Y."/>
            <person name="Li F."/>
            <person name="Li D."/>
            <person name="Wei S."/>
            <person name="Han B."/>
            <person name="Jiang C."/>
            <person name="Yin Y."/>
            <person name="Xia T."/>
            <person name="Zhang Z."/>
            <person name="Bennetzen J.L."/>
            <person name="Zhao S."/>
            <person name="Wan X."/>
        </authorList>
    </citation>
    <scope>NUCLEOTIDE SEQUENCE [LARGE SCALE GENOMIC DNA]</scope>
    <source>
        <strain evidence="3">cv. Shuchazao</strain>
        <tissue evidence="2">Leaf</tissue>
    </source>
</reference>
<sequence>MSPDLSGAYLGRSGMSPDLSRAYLGRNLAGNSFTGGIPYSISQMTSLKYLNVGHNQLQGQVNDMFGELLFVSTLKDDKLKLVVPCCVVVRTTPMTSGGRNRKCAEAFARNGGKRSFDELEEEILQGQKLQGLVVLHWGLGHSLKMDRLGLVGRHWSGMNIARTEVGKAFLAMVPGQVLLASLDAVNKVLDAAEVVERQVLSATSAATTKMVSERFGENAGEATEDVLATAGHCAGTAWNVLKIMKAINPATSVSSRVLKSAIKDRKT</sequence>
<organism evidence="2 3">
    <name type="scientific">Camellia sinensis var. sinensis</name>
    <name type="common">China tea</name>
    <dbReference type="NCBI Taxonomy" id="542762"/>
    <lineage>
        <taxon>Eukaryota</taxon>
        <taxon>Viridiplantae</taxon>
        <taxon>Streptophyta</taxon>
        <taxon>Embryophyta</taxon>
        <taxon>Tracheophyta</taxon>
        <taxon>Spermatophyta</taxon>
        <taxon>Magnoliopsida</taxon>
        <taxon>eudicotyledons</taxon>
        <taxon>Gunneridae</taxon>
        <taxon>Pentapetalae</taxon>
        <taxon>asterids</taxon>
        <taxon>Ericales</taxon>
        <taxon>Theaceae</taxon>
        <taxon>Camellia</taxon>
    </lineage>
</organism>
<evidence type="ECO:0000313" key="2">
    <source>
        <dbReference type="EMBL" id="THG02863.1"/>
    </source>
</evidence>
<dbReference type="InterPro" id="IPR009686">
    <property type="entry name" value="Senescence/spartin_C"/>
</dbReference>
<gene>
    <name evidence="2" type="ORF">TEA_011922</name>
</gene>
<keyword evidence="3" id="KW-1185">Reference proteome</keyword>
<evidence type="ECO:0000259" key="1">
    <source>
        <dbReference type="Pfam" id="PF06911"/>
    </source>
</evidence>
<evidence type="ECO:0000313" key="3">
    <source>
        <dbReference type="Proteomes" id="UP000306102"/>
    </source>
</evidence>
<protein>
    <recommendedName>
        <fullName evidence="1">Senescence domain-containing protein</fullName>
    </recommendedName>
</protein>